<comment type="caution">
    <text evidence="3">The sequence shown here is derived from an EMBL/GenBank/DDBJ whole genome shotgun (WGS) entry which is preliminary data.</text>
</comment>
<dbReference type="SUPFAM" id="SSF55383">
    <property type="entry name" value="Copper amine oxidase, domain N"/>
    <property type="match status" value="1"/>
</dbReference>
<feature type="signal peptide" evidence="1">
    <location>
        <begin position="1"/>
        <end position="24"/>
    </location>
</feature>
<feature type="domain" description="Copper amine oxidase-like N-terminal" evidence="2">
    <location>
        <begin position="40"/>
        <end position="144"/>
    </location>
</feature>
<keyword evidence="1" id="KW-0732">Signal</keyword>
<protein>
    <submittedName>
        <fullName evidence="3">Copper amine oxidase N-terminal domain-containing protein</fullName>
    </submittedName>
</protein>
<dbReference type="AlphaFoldDB" id="A0AAP7A073"/>
<evidence type="ECO:0000259" key="2">
    <source>
        <dbReference type="Pfam" id="PF07833"/>
    </source>
</evidence>
<evidence type="ECO:0000313" key="3">
    <source>
        <dbReference type="EMBL" id="NOJ70483.1"/>
    </source>
</evidence>
<evidence type="ECO:0000313" key="4">
    <source>
        <dbReference type="Proteomes" id="UP000552038"/>
    </source>
</evidence>
<gene>
    <name evidence="3" type="ORF">HMI46_07960</name>
</gene>
<dbReference type="Proteomes" id="UP000552038">
    <property type="component" value="Unassembled WGS sequence"/>
</dbReference>
<dbReference type="InterPro" id="IPR036582">
    <property type="entry name" value="Mao_N_sf"/>
</dbReference>
<reference evidence="3 4" key="1">
    <citation type="submission" date="2020-05" db="EMBL/GenBank/DDBJ databases">
        <title>Whole genome sequencing and identification of novel metabolites from Paenibacillus alvei strain JR949.</title>
        <authorList>
            <person name="Rajendhran J."/>
            <person name="Sree Pranav P."/>
            <person name="Mahalakshmi B."/>
            <person name="Karthikeyan R."/>
        </authorList>
    </citation>
    <scope>NUCLEOTIDE SEQUENCE [LARGE SCALE GENOMIC DNA]</scope>
    <source>
        <strain evidence="3 4">JR949</strain>
    </source>
</reference>
<dbReference type="Pfam" id="PF07833">
    <property type="entry name" value="Cu_amine_oxidN1"/>
    <property type="match status" value="1"/>
</dbReference>
<name>A0AAP7A073_PAEAL</name>
<sequence>MKNTKSFKFFLAFTLMLSATGAILQPQANASSSPRISITINNIDATLSHDPMKRSGRVYVPLRDLGALLSLHTSWNPNTKSIQVLGVGQEIVLRPNDSKAMVNGKNIKIDAPPIVKQGVTYVPLQLFASVLKVPLTWNAKTNTVNANYTSPYLYTSVQGTPFWFHKKDGTLYMSTGSKPLTVGKTSMDIKEISTFTAAKLDAKSYLLQIHDNYGEPHINDVVFRAIVHKEKLALSSKVSYWGHHNHESIEKAGDLIVMIDGKTLKLADAKGTVKASYQAKDLFGEEDNFTVEGAFDEYLLVRPYQKGTLQLLNTKTKEFVLLYKELLSDQDKKIIDTMINDGATGDSDYAGDRLSFVKKEGKTLYFNRNENSLTYQLK</sequence>
<dbReference type="EMBL" id="JABFOR010000007">
    <property type="protein sequence ID" value="NOJ70483.1"/>
    <property type="molecule type" value="Genomic_DNA"/>
</dbReference>
<dbReference type="InterPro" id="IPR012854">
    <property type="entry name" value="Cu_amine_oxidase-like_N"/>
</dbReference>
<dbReference type="RefSeq" id="WP_171415998.1">
    <property type="nucleotide sequence ID" value="NZ_JABFOR010000007.1"/>
</dbReference>
<dbReference type="Gene3D" id="3.30.457.10">
    <property type="entry name" value="Copper amine oxidase-like, N-terminal domain"/>
    <property type="match status" value="1"/>
</dbReference>
<accession>A0AAP7A073</accession>
<organism evidence="3 4">
    <name type="scientific">Paenibacillus alvei</name>
    <name type="common">Bacillus alvei</name>
    <dbReference type="NCBI Taxonomy" id="44250"/>
    <lineage>
        <taxon>Bacteria</taxon>
        <taxon>Bacillati</taxon>
        <taxon>Bacillota</taxon>
        <taxon>Bacilli</taxon>
        <taxon>Bacillales</taxon>
        <taxon>Paenibacillaceae</taxon>
        <taxon>Paenibacillus</taxon>
    </lineage>
</organism>
<feature type="chain" id="PRO_5042832486" evidence="1">
    <location>
        <begin position="25"/>
        <end position="378"/>
    </location>
</feature>
<evidence type="ECO:0000256" key="1">
    <source>
        <dbReference type="SAM" id="SignalP"/>
    </source>
</evidence>
<proteinExistence type="predicted"/>